<dbReference type="EMBL" id="UZAJ01042629">
    <property type="protein sequence ID" value="VDP23241.1"/>
    <property type="molecule type" value="Genomic_DNA"/>
</dbReference>
<sequence>MEGIGKYKKKLTNEMKFLTALKDLPINEMKKYLDTSNITHLRDLLNVAKKRSCCAFYKSFAVPQRNVRGLAMDFIGASGSGNRSIIEQAQDYIEMAQIHLHFFKMPKIIFEFMHGVPDLLQHKLESFGIEVVGDTVDINEFVKLPVDFASSYDDDICDRTILSFLEHKCLKEEECIIDTVNLDIST</sequence>
<reference evidence="2 3" key="2">
    <citation type="submission" date="2018-11" db="EMBL/GenBank/DDBJ databases">
        <authorList>
            <consortium name="Pathogen Informatics"/>
        </authorList>
    </citation>
    <scope>NUCLEOTIDE SEQUENCE [LARGE SCALE GENOMIC DNA]</scope>
</reference>
<keyword evidence="3" id="KW-1185">Reference proteome</keyword>
<evidence type="ECO:0000313" key="2">
    <source>
        <dbReference type="EMBL" id="VDP23241.1"/>
    </source>
</evidence>
<evidence type="ECO:0000313" key="3">
    <source>
        <dbReference type="Proteomes" id="UP000267606"/>
    </source>
</evidence>
<accession>A0A183I7H7</accession>
<protein>
    <submittedName>
        <fullName evidence="4">DUF5614 domain-containing protein</fullName>
    </submittedName>
</protein>
<dbReference type="InterPro" id="IPR041076">
    <property type="entry name" value="DUF5614"/>
</dbReference>
<proteinExistence type="predicted"/>
<evidence type="ECO:0000313" key="4">
    <source>
        <dbReference type="WBParaSite" id="OFLC_0001570201-mRNA-1"/>
    </source>
</evidence>
<dbReference type="STRING" id="387005.A0A183I7H7"/>
<organism evidence="4">
    <name type="scientific">Onchocerca flexuosa</name>
    <dbReference type="NCBI Taxonomy" id="387005"/>
    <lineage>
        <taxon>Eukaryota</taxon>
        <taxon>Metazoa</taxon>
        <taxon>Ecdysozoa</taxon>
        <taxon>Nematoda</taxon>
        <taxon>Chromadorea</taxon>
        <taxon>Rhabditida</taxon>
        <taxon>Spirurina</taxon>
        <taxon>Spiruromorpha</taxon>
        <taxon>Filarioidea</taxon>
        <taxon>Onchocercidae</taxon>
        <taxon>Onchocerca</taxon>
    </lineage>
</organism>
<name>A0A183I7H7_9BILA</name>
<reference evidence="4" key="1">
    <citation type="submission" date="2016-06" db="UniProtKB">
        <authorList>
            <consortium name="WormBaseParasite"/>
        </authorList>
    </citation>
    <scope>IDENTIFICATION</scope>
</reference>
<evidence type="ECO:0000259" key="1">
    <source>
        <dbReference type="Pfam" id="PF18474"/>
    </source>
</evidence>
<dbReference type="AlphaFoldDB" id="A0A183I7H7"/>
<dbReference type="Proteomes" id="UP000267606">
    <property type="component" value="Unassembled WGS sequence"/>
</dbReference>
<gene>
    <name evidence="2" type="ORF">OFLC_LOCUS15689</name>
</gene>
<dbReference type="WBParaSite" id="OFLC_0001570201-mRNA-1">
    <property type="protein sequence ID" value="OFLC_0001570201-mRNA-1"/>
    <property type="gene ID" value="OFLC_0001570201"/>
</dbReference>
<dbReference type="Pfam" id="PF18474">
    <property type="entry name" value="DUF5614"/>
    <property type="match status" value="1"/>
</dbReference>
<feature type="domain" description="DUF5614" evidence="1">
    <location>
        <begin position="74"/>
        <end position="142"/>
    </location>
</feature>